<dbReference type="PROSITE" id="PS51120">
    <property type="entry name" value="LDLRB"/>
    <property type="match status" value="7"/>
</dbReference>
<feature type="repeat" description="LDL-receptor class B" evidence="11">
    <location>
        <begin position="682"/>
        <end position="724"/>
    </location>
</feature>
<feature type="compositionally biased region" description="Basic residues" evidence="12">
    <location>
        <begin position="1591"/>
        <end position="1602"/>
    </location>
</feature>
<evidence type="ECO:0000256" key="11">
    <source>
        <dbReference type="PROSITE-ProRule" id="PRU00461"/>
    </source>
</evidence>
<dbReference type="PANTHER" id="PTHR46513">
    <property type="entry name" value="VITELLOGENIN RECEPTOR-LIKE PROTEIN-RELATED-RELATED"/>
    <property type="match status" value="1"/>
</dbReference>
<dbReference type="Gene3D" id="2.120.10.30">
    <property type="entry name" value="TolB, C-terminal domain"/>
    <property type="match status" value="4"/>
</dbReference>
<dbReference type="CDD" id="cd00112">
    <property type="entry name" value="LDLa"/>
    <property type="match status" value="3"/>
</dbReference>
<dbReference type="FunFam" id="2.120.10.30:FF:000001">
    <property type="entry name" value="Low-density lipoprotein receptor-related protein 6"/>
    <property type="match status" value="1"/>
</dbReference>
<feature type="disulfide bond" evidence="10">
    <location>
        <begin position="1310"/>
        <end position="1322"/>
    </location>
</feature>
<dbReference type="Pfam" id="PF00058">
    <property type="entry name" value="Ldl_recept_b"/>
    <property type="match status" value="5"/>
</dbReference>
<feature type="domain" description="EGF-like" evidence="14">
    <location>
        <begin position="1230"/>
        <end position="1266"/>
    </location>
</feature>
<feature type="repeat" description="LDL-receptor class B" evidence="11">
    <location>
        <begin position="157"/>
        <end position="200"/>
    </location>
</feature>
<feature type="repeat" description="LDL-receptor class B" evidence="11">
    <location>
        <begin position="422"/>
        <end position="464"/>
    </location>
</feature>
<dbReference type="InterPro" id="IPR002172">
    <property type="entry name" value="LDrepeatLR_classA_rpt"/>
</dbReference>
<keyword evidence="15" id="KW-0449">Lipoprotein</keyword>
<dbReference type="Proteomes" id="UP001152320">
    <property type="component" value="Chromosome 19"/>
</dbReference>
<feature type="repeat" description="LDL-receptor class B" evidence="11">
    <location>
        <begin position="201"/>
        <end position="243"/>
    </location>
</feature>
<keyword evidence="13" id="KW-1133">Transmembrane helix</keyword>
<comment type="caution">
    <text evidence="10">Lacks conserved residue(s) required for the propagation of feature annotation.</text>
</comment>
<evidence type="ECO:0000256" key="13">
    <source>
        <dbReference type="SAM" id="Phobius"/>
    </source>
</evidence>
<name>A0A9Q0YR29_HOLLE</name>
<evidence type="ECO:0000256" key="2">
    <source>
        <dbReference type="ARBA" id="ARBA00022536"/>
    </source>
</evidence>
<evidence type="ECO:0000256" key="12">
    <source>
        <dbReference type="SAM" id="MobiDB-lite"/>
    </source>
</evidence>
<keyword evidence="8 15" id="KW-0675">Receptor</keyword>
<dbReference type="SUPFAM" id="SSF57424">
    <property type="entry name" value="LDL receptor-like module"/>
    <property type="match status" value="3"/>
</dbReference>
<feature type="region of interest" description="Disordered" evidence="12">
    <location>
        <begin position="1493"/>
        <end position="1538"/>
    </location>
</feature>
<dbReference type="SMART" id="SM00181">
    <property type="entry name" value="EGF"/>
    <property type="match status" value="4"/>
</dbReference>
<reference evidence="15" key="1">
    <citation type="submission" date="2021-10" db="EMBL/GenBank/DDBJ databases">
        <title>Tropical sea cucumber genome reveals ecological adaptation and Cuvierian tubules defense mechanism.</title>
        <authorList>
            <person name="Chen T."/>
        </authorList>
    </citation>
    <scope>NUCLEOTIDE SEQUENCE</scope>
    <source>
        <strain evidence="15">Nanhai2018</strain>
        <tissue evidence="15">Muscle</tissue>
    </source>
</reference>
<feature type="domain" description="EGF-like" evidence="14">
    <location>
        <begin position="905"/>
        <end position="947"/>
    </location>
</feature>
<feature type="disulfide bond" evidence="10">
    <location>
        <begin position="1369"/>
        <end position="1384"/>
    </location>
</feature>
<dbReference type="SUPFAM" id="SSF57196">
    <property type="entry name" value="EGF/Laminin"/>
    <property type="match status" value="4"/>
</dbReference>
<feature type="compositionally biased region" description="Low complexity" evidence="12">
    <location>
        <begin position="1508"/>
        <end position="1521"/>
    </location>
</feature>
<comment type="caution">
    <text evidence="15">The sequence shown here is derived from an EMBL/GenBank/DDBJ whole genome shotgun (WGS) entry which is preliminary data.</text>
</comment>
<keyword evidence="6 13" id="KW-0472">Membrane</keyword>
<feature type="repeat" description="LDL-receptor class B" evidence="11">
    <location>
        <begin position="1049"/>
        <end position="1091"/>
    </location>
</feature>
<keyword evidence="2" id="KW-0245">EGF-like domain</keyword>
<comment type="subcellular location">
    <subcellularLocation>
        <location evidence="1">Membrane</location>
        <topology evidence="1">Single-pass membrane protein</topology>
    </subcellularLocation>
</comment>
<accession>A0A9Q0YR29</accession>
<feature type="repeat" description="LDL-receptor class B" evidence="11">
    <location>
        <begin position="465"/>
        <end position="508"/>
    </location>
</feature>
<dbReference type="GO" id="GO:0006897">
    <property type="term" value="P:endocytosis"/>
    <property type="evidence" value="ECO:0007669"/>
    <property type="project" value="UniProtKB-KW"/>
</dbReference>
<evidence type="ECO:0000259" key="14">
    <source>
        <dbReference type="SMART" id="SM00181"/>
    </source>
</evidence>
<evidence type="ECO:0000256" key="7">
    <source>
        <dbReference type="ARBA" id="ARBA00023157"/>
    </source>
</evidence>
<evidence type="ECO:0000256" key="3">
    <source>
        <dbReference type="ARBA" id="ARBA00022583"/>
    </source>
</evidence>
<dbReference type="SMART" id="SM00135">
    <property type="entry name" value="LY"/>
    <property type="match status" value="18"/>
</dbReference>
<dbReference type="InterPro" id="IPR000742">
    <property type="entry name" value="EGF"/>
</dbReference>
<feature type="disulfide bond" evidence="10">
    <location>
        <begin position="1292"/>
        <end position="1307"/>
    </location>
</feature>
<organism evidence="15 16">
    <name type="scientific">Holothuria leucospilota</name>
    <name type="common">Black long sea cucumber</name>
    <name type="synonym">Mertensiothuria leucospilota</name>
    <dbReference type="NCBI Taxonomy" id="206669"/>
    <lineage>
        <taxon>Eukaryota</taxon>
        <taxon>Metazoa</taxon>
        <taxon>Echinodermata</taxon>
        <taxon>Eleutherozoa</taxon>
        <taxon>Echinozoa</taxon>
        <taxon>Holothuroidea</taxon>
        <taxon>Aspidochirotacea</taxon>
        <taxon>Aspidochirotida</taxon>
        <taxon>Holothuriidae</taxon>
        <taxon>Holothuria</taxon>
    </lineage>
</organism>
<keyword evidence="4" id="KW-0732">Signal</keyword>
<sequence length="1656" mass="185838">MEVSRDGLHRAPLGNIFSCGAFIGGYKSSLCQSERSPCCQCGIQSDFFYLRGHHRRFRRRCCIRFSLLPRSSVLDRCYSGNDKEERCVFRNSRGCDKHRGDLARWAGMRLGGVETVLDRCGQRSHRSKRTQWDLTKSISLGGDRSAKSSYFRSTERRYLFWSDWGEEPKIERAGMDGTERTVIINDHIEWPNGLTVDYDTSLLFWTDAKLRYIHHCLIDGSNRTILLEGITPHPFALSVFQDTVYWTDWDTKSIHACDKYTGQMRNPVLENLLWPMDIHVYSPDRQPSRADNPCAENGNCSHLCLLSPQPPFYSCACPTGVRLLQDGRTCASGAENILLLARRRDIRRISLDTPDYTSIVIPLKNIKHAIAIDYDPVDDYVYWTDDEIKAIRRVKLDGTGGEYIVTINLGTPDGIAVDWVARNIYWTDTFTKMIEVARLNGSFRKVVVKENIYKPRAIAVHPARGLMFWTDWGEDAKIERAALDGSDRRVLFNTSVLWPNGISIDYESDLVYWGDGKIDKIEVMDLDGRVRRILKEGFTHHVFGFSLLGDYIYWTDWQSRTIERCHKETGEEHEVLIEELPDLMGLVAVNVNHVSGSNPCGTNNGGCSHLCLYRPSGHICACPIGLELLADGLTCILPEAFLLLCFTDDVRRISLEATFNNEEIPLTGVKKATSLDFDFTDNMIYWSDQDAHKISKAYMNGTGREDVIEYGVAKPDVIAVDWVAHNIYFIVSFSSSNGPRIEVARLDGYSRRVLVWQNISIPQALCLDPASGYMYFADWDGQSSLERAYLDGTNRKTLLRPGRIKGLTIDYYEGRLYWANLDKPTIESSDMLGLDLREVGLGEQHNPIGLTQFRDYVYWIDHVSKTIERANKSDGSNNIVLQTFGDEIVIDLLVFHGSRQTGWNACGFNNSGCQHLCLSLPNKTSEWNYVCQCPTHYTLNADGKTCTAPEEFLLFSQKGKVRRLHKDFNEYPDMVLPIRGTKNVKAIEYDYEQDSLLWIDGRQKVIMISQSNGLENRVLVPGWTVVPATVDESAVTNNPFDLAVDPYSRRLYWTDSVTNVINVTGLDGTPIGVVLDNEQQYPRLITLIAEEGLMFWFNNNNQSPTIERANLDGEENQFVCWTGIENIRALTADPAGKRIYWIDEFLMEIESSDLLGSTRKTHLVLSSGTPVGLTISGDFLYWADKKLHHIKRINKMRTPKEGTPSQMVKYPVDSLTDVLAVGPRLQDRHPCATNNGGCSHLCIAKDGKARCSCPLHLSLIGEVNCAEPPTCSPNEFLCHSSTALCLPLSWKCDDAEDCEDGSDEIDCPSCAHTEFRCESGKCISMDLWCDGNIDCEGETDELHCTEPNCFSENLQCTNGDCLFGSWMLCDGEVDCEDGSDEEDCESGPEDSIVVGPEMSTVSHAAVGSLVSIGVVSLFVIGVILLVRRCPWNQGNVSSAYLSDQASNSYTFQLNHLGGEHSTQKYLSRHERRGGHIKSTNLHVCPTKTNTKFSSSSALYERNRPTGASSVSSDHVSSSNSSYPKETLNPPPSPVTVRSHYPTKIYYTPAHKSNTAVNTSRLYRHHKMGSIPPPPTPCSTDVCEDSDSIPQTHHKHTRRKKGYSKVPNIDPVNFDSEPYPPPPTPQYLSDSCPPSPSTGRSCFNPCPPPPSVATDSS</sequence>
<evidence type="ECO:0000256" key="4">
    <source>
        <dbReference type="ARBA" id="ARBA00022729"/>
    </source>
</evidence>
<keyword evidence="16" id="KW-1185">Reference proteome</keyword>
<evidence type="ECO:0000313" key="16">
    <source>
        <dbReference type="Proteomes" id="UP001152320"/>
    </source>
</evidence>
<dbReference type="Pfam" id="PF00057">
    <property type="entry name" value="Ldl_recept_a"/>
    <property type="match status" value="3"/>
</dbReference>
<dbReference type="SUPFAM" id="SSF63825">
    <property type="entry name" value="YWTD domain"/>
    <property type="match status" value="4"/>
</dbReference>
<dbReference type="PROSITE" id="PS01209">
    <property type="entry name" value="LDLRA_1"/>
    <property type="match status" value="1"/>
</dbReference>
<gene>
    <name evidence="15" type="ORF">HOLleu_36231</name>
</gene>
<evidence type="ECO:0000256" key="9">
    <source>
        <dbReference type="ARBA" id="ARBA00023180"/>
    </source>
</evidence>
<feature type="transmembrane region" description="Helical" evidence="13">
    <location>
        <begin position="1404"/>
        <end position="1426"/>
    </location>
</feature>
<dbReference type="Gene3D" id="2.10.25.10">
    <property type="entry name" value="Laminin"/>
    <property type="match status" value="1"/>
</dbReference>
<dbReference type="GO" id="GO:0016020">
    <property type="term" value="C:membrane"/>
    <property type="evidence" value="ECO:0007669"/>
    <property type="project" value="UniProtKB-SubCell"/>
</dbReference>
<dbReference type="PROSITE" id="PS50068">
    <property type="entry name" value="LDLRA_2"/>
    <property type="match status" value="3"/>
</dbReference>
<dbReference type="OrthoDB" id="72419at2759"/>
<dbReference type="EMBL" id="JAIZAY010000019">
    <property type="protein sequence ID" value="KAJ8023716.1"/>
    <property type="molecule type" value="Genomic_DNA"/>
</dbReference>
<keyword evidence="7 10" id="KW-1015">Disulfide bond</keyword>
<feature type="repeat" description="LDL-receptor class B" evidence="11">
    <location>
        <begin position="379"/>
        <end position="421"/>
    </location>
</feature>
<dbReference type="SMART" id="SM00192">
    <property type="entry name" value="LDLa"/>
    <property type="match status" value="3"/>
</dbReference>
<dbReference type="PRINTS" id="PR00261">
    <property type="entry name" value="LDLRECEPTOR"/>
</dbReference>
<evidence type="ECO:0000256" key="8">
    <source>
        <dbReference type="ARBA" id="ARBA00023170"/>
    </source>
</evidence>
<dbReference type="InterPro" id="IPR000033">
    <property type="entry name" value="LDLR_classB_rpt"/>
</dbReference>
<evidence type="ECO:0000256" key="6">
    <source>
        <dbReference type="ARBA" id="ARBA00023136"/>
    </source>
</evidence>
<feature type="domain" description="EGF-like" evidence="14">
    <location>
        <begin position="293"/>
        <end position="331"/>
    </location>
</feature>
<keyword evidence="13" id="KW-0812">Transmembrane</keyword>
<proteinExistence type="predicted"/>
<feature type="domain" description="EGF-like" evidence="14">
    <location>
        <begin position="599"/>
        <end position="636"/>
    </location>
</feature>
<dbReference type="Gene3D" id="4.10.400.10">
    <property type="entry name" value="Low-density Lipoprotein Receptor"/>
    <property type="match status" value="3"/>
</dbReference>
<feature type="region of interest" description="Disordered" evidence="12">
    <location>
        <begin position="1564"/>
        <end position="1656"/>
    </location>
</feature>
<dbReference type="FunFam" id="2.120.10.30:FF:000241">
    <property type="entry name" value="Low-density lipoprotein receptor-related protein 6"/>
    <property type="match status" value="3"/>
</dbReference>
<evidence type="ECO:0000313" key="15">
    <source>
        <dbReference type="EMBL" id="KAJ8023716.1"/>
    </source>
</evidence>
<dbReference type="InterPro" id="IPR036055">
    <property type="entry name" value="LDL_receptor-like_sf"/>
</dbReference>
<dbReference type="InterPro" id="IPR023415">
    <property type="entry name" value="LDLR_class-A_CS"/>
</dbReference>
<protein>
    <submittedName>
        <fullName evidence="15">Low-density lipoprotein receptor-related protein 6</fullName>
    </submittedName>
</protein>
<dbReference type="InterPro" id="IPR011042">
    <property type="entry name" value="6-blade_b-propeller_TolB-like"/>
</dbReference>
<dbReference type="Pfam" id="PF14670">
    <property type="entry name" value="FXa_inhibition"/>
    <property type="match status" value="3"/>
</dbReference>
<feature type="disulfide bond" evidence="10">
    <location>
        <begin position="1329"/>
        <end position="1344"/>
    </location>
</feature>
<evidence type="ECO:0000256" key="5">
    <source>
        <dbReference type="ARBA" id="ARBA00022737"/>
    </source>
</evidence>
<feature type="disulfide bond" evidence="10">
    <location>
        <begin position="1317"/>
        <end position="1335"/>
    </location>
</feature>
<keyword evidence="9" id="KW-0325">Glycoprotein</keyword>
<evidence type="ECO:0000256" key="1">
    <source>
        <dbReference type="ARBA" id="ARBA00004167"/>
    </source>
</evidence>
<dbReference type="InterPro" id="IPR050778">
    <property type="entry name" value="Cueball_EGF_LRP_Nidogen"/>
</dbReference>
<evidence type="ECO:0000256" key="10">
    <source>
        <dbReference type="PROSITE-ProRule" id="PRU00124"/>
    </source>
</evidence>
<keyword evidence="5" id="KW-0677">Repeat</keyword>
<keyword evidence="3" id="KW-0254">Endocytosis</keyword>
<dbReference type="PANTHER" id="PTHR46513:SF41">
    <property type="entry name" value="LOW-DENSITY LIPOPROTEIN RECEPTOR-RELATED PROTEIN"/>
    <property type="match status" value="1"/>
</dbReference>
<feature type="disulfide bond" evidence="10">
    <location>
        <begin position="1349"/>
        <end position="1361"/>
    </location>
</feature>